<keyword evidence="3" id="KW-1185">Reference proteome</keyword>
<dbReference type="OrthoDB" id="597684at2"/>
<dbReference type="InterPro" id="IPR026816">
    <property type="entry name" value="Flavodoxin_dom"/>
</dbReference>
<dbReference type="RefSeq" id="WP_130963794.1">
    <property type="nucleotide sequence ID" value="NZ_SIRT01000004.1"/>
</dbReference>
<accession>A0A4Q9FGN1</accession>
<dbReference type="SUPFAM" id="SSF52218">
    <property type="entry name" value="Flavoproteins"/>
    <property type="match status" value="1"/>
</dbReference>
<dbReference type="Proteomes" id="UP000291142">
    <property type="component" value="Unassembled WGS sequence"/>
</dbReference>
<dbReference type="InterPro" id="IPR029039">
    <property type="entry name" value="Flavoprotein-like_sf"/>
</dbReference>
<evidence type="ECO:0000313" key="3">
    <source>
        <dbReference type="Proteomes" id="UP000291142"/>
    </source>
</evidence>
<proteinExistence type="predicted"/>
<name>A0A4Q9FGN1_9FLAO</name>
<dbReference type="Pfam" id="PF12724">
    <property type="entry name" value="Flavodoxin_5"/>
    <property type="match status" value="1"/>
</dbReference>
<protein>
    <recommendedName>
        <fullName evidence="1">Flavodoxin domain-containing protein</fullName>
    </recommendedName>
</protein>
<dbReference type="AlphaFoldDB" id="A0A4Q9FGN1"/>
<comment type="caution">
    <text evidence="2">The sequence shown here is derived from an EMBL/GenBank/DDBJ whole genome shotgun (WGS) entry which is preliminary data.</text>
</comment>
<dbReference type="EMBL" id="SIRT01000004">
    <property type="protein sequence ID" value="TBN04324.1"/>
    <property type="molecule type" value="Genomic_DNA"/>
</dbReference>
<gene>
    <name evidence="2" type="ORF">EYD45_06810</name>
</gene>
<sequence>MKGAIFFSGKYGSTEQYANWIGEATGLPVFSINNPNADPSEFDYLILGSSIIYFKLSIRKWAEVNLSKLNGRSKILFSVSGAGPSDKLERWVAKSFPTVLLSQMDHVALAGRLDHSKVNWLIKLSLWIGSLFNPDPLASKEERYGFDHVDKDSIKPIIERIGQLMHDVVPVKN</sequence>
<evidence type="ECO:0000313" key="2">
    <source>
        <dbReference type="EMBL" id="TBN04324.1"/>
    </source>
</evidence>
<feature type="domain" description="Flavodoxin" evidence="1">
    <location>
        <begin position="5"/>
        <end position="125"/>
    </location>
</feature>
<reference evidence="2 3" key="1">
    <citation type="submission" date="2019-02" db="EMBL/GenBank/DDBJ databases">
        <title>Hyunsoonleella sp., isolated from marine sediment.</title>
        <authorList>
            <person name="Liu B.-T."/>
        </authorList>
    </citation>
    <scope>NUCLEOTIDE SEQUENCE [LARGE SCALE GENOMIC DNA]</scope>
    <source>
        <strain evidence="2 3">T58</strain>
    </source>
</reference>
<evidence type="ECO:0000259" key="1">
    <source>
        <dbReference type="Pfam" id="PF12724"/>
    </source>
</evidence>
<organism evidence="2 3">
    <name type="scientific">Hyunsoonleella flava</name>
    <dbReference type="NCBI Taxonomy" id="2527939"/>
    <lineage>
        <taxon>Bacteria</taxon>
        <taxon>Pseudomonadati</taxon>
        <taxon>Bacteroidota</taxon>
        <taxon>Flavobacteriia</taxon>
        <taxon>Flavobacteriales</taxon>
        <taxon>Flavobacteriaceae</taxon>
    </lineage>
</organism>